<sequence length="143" mass="15760">MIGDAASAVFFIHPPGFFPHAGETPAFSLEVSIMSNIASDTHRSALDETAWRAVCETAAKQAIHGCGQSHDWYVELFSSEVDVQVHRLPEHQQAYALQIAEEYGDYATPAERQETQDWNAENGICMHGIDRDCCPAGCGDLEY</sequence>
<organism evidence="1 2">
    <name type="scientific">Bordetella genomosp. 11</name>
    <dbReference type="NCBI Taxonomy" id="1416808"/>
    <lineage>
        <taxon>Bacteria</taxon>
        <taxon>Pseudomonadati</taxon>
        <taxon>Pseudomonadota</taxon>
        <taxon>Betaproteobacteria</taxon>
        <taxon>Burkholderiales</taxon>
        <taxon>Alcaligenaceae</taxon>
        <taxon>Bordetella</taxon>
    </lineage>
</organism>
<accession>A0A261V2D9</accession>
<reference evidence="2" key="1">
    <citation type="submission" date="2017-05" db="EMBL/GenBank/DDBJ databases">
        <title>Complete and WGS of Bordetella genogroups.</title>
        <authorList>
            <person name="Spilker T."/>
            <person name="Lipuma J."/>
        </authorList>
    </citation>
    <scope>NUCLEOTIDE SEQUENCE [LARGE SCALE GENOMIC DNA]</scope>
    <source>
        <strain evidence="2">AU8856</strain>
    </source>
</reference>
<evidence type="ECO:0000313" key="2">
    <source>
        <dbReference type="Proteomes" id="UP000215767"/>
    </source>
</evidence>
<evidence type="ECO:0000313" key="1">
    <source>
        <dbReference type="EMBL" id="OZI67323.1"/>
    </source>
</evidence>
<dbReference type="AlphaFoldDB" id="A0A261V2D9"/>
<gene>
    <name evidence="1" type="ORF">CAL28_06495</name>
</gene>
<comment type="caution">
    <text evidence="1">The sequence shown here is derived from an EMBL/GenBank/DDBJ whole genome shotgun (WGS) entry which is preliminary data.</text>
</comment>
<keyword evidence="2" id="KW-1185">Reference proteome</keyword>
<dbReference type="EMBL" id="NEVS01000001">
    <property type="protein sequence ID" value="OZI67323.1"/>
    <property type="molecule type" value="Genomic_DNA"/>
</dbReference>
<proteinExistence type="predicted"/>
<name>A0A261V2D9_9BORD</name>
<protein>
    <recommendedName>
        <fullName evidence="3">Plasmid-related protein</fullName>
    </recommendedName>
</protein>
<evidence type="ECO:0008006" key="3">
    <source>
        <dbReference type="Google" id="ProtNLM"/>
    </source>
</evidence>
<dbReference type="Proteomes" id="UP000215767">
    <property type="component" value="Unassembled WGS sequence"/>
</dbReference>
<dbReference type="OrthoDB" id="8969741at2"/>